<dbReference type="InterPro" id="IPR036412">
    <property type="entry name" value="HAD-like_sf"/>
</dbReference>
<dbReference type="SUPFAM" id="SSF56784">
    <property type="entry name" value="HAD-like"/>
    <property type="match status" value="1"/>
</dbReference>
<name>A0ABN1GMK1_9ACTN</name>
<gene>
    <name evidence="1" type="ORF">GCM10009547_15590</name>
</gene>
<dbReference type="RefSeq" id="WP_344603334.1">
    <property type="nucleotide sequence ID" value="NZ_BAAAHE010000011.1"/>
</dbReference>
<organism evidence="1 2">
    <name type="scientific">Sporichthya brevicatena</name>
    <dbReference type="NCBI Taxonomy" id="171442"/>
    <lineage>
        <taxon>Bacteria</taxon>
        <taxon>Bacillati</taxon>
        <taxon>Actinomycetota</taxon>
        <taxon>Actinomycetes</taxon>
        <taxon>Sporichthyales</taxon>
        <taxon>Sporichthyaceae</taxon>
        <taxon>Sporichthya</taxon>
    </lineage>
</organism>
<keyword evidence="2" id="KW-1185">Reference proteome</keyword>
<accession>A0ABN1GMK1</accession>
<dbReference type="Pfam" id="PF08282">
    <property type="entry name" value="Hydrolase_3"/>
    <property type="match status" value="1"/>
</dbReference>
<dbReference type="EMBL" id="BAAAHE010000011">
    <property type="protein sequence ID" value="GAA0614629.1"/>
    <property type="molecule type" value="Genomic_DNA"/>
</dbReference>
<dbReference type="Gene3D" id="3.40.50.1000">
    <property type="entry name" value="HAD superfamily/HAD-like"/>
    <property type="match status" value="2"/>
</dbReference>
<protein>
    <submittedName>
        <fullName evidence="1">Uncharacterized protein</fullName>
    </submittedName>
</protein>
<dbReference type="InterPro" id="IPR023214">
    <property type="entry name" value="HAD_sf"/>
</dbReference>
<evidence type="ECO:0000313" key="2">
    <source>
        <dbReference type="Proteomes" id="UP001500957"/>
    </source>
</evidence>
<sequence length="268" mass="28875">MSIKIVYSDLDGTMVGARGCFLRRADLAPTLEPAAALHDLLAADVTLVLVSGRTRLQLSEAARIFGADGFVGELGAVIGWKYGIEHEILRGAMPPEFGGNLYDVVMEMGLVEEIADAFPGQLALYDPWHLGHEADVMLRGRADVAEVEKWLADRGLPWLRFHDNGRLPAAAGLTPDGHQLHVYHLMADGITKGTGIAADLARRGLTPDQAIAIGDSRSDLEMAPFVRQFFLTANGAHVVEDGSPDNLTVCQGENGLGWVEAVRWALDA</sequence>
<comment type="caution">
    <text evidence="1">The sequence shown here is derived from an EMBL/GenBank/DDBJ whole genome shotgun (WGS) entry which is preliminary data.</text>
</comment>
<proteinExistence type="predicted"/>
<reference evidence="1 2" key="1">
    <citation type="journal article" date="2019" name="Int. J. Syst. Evol. Microbiol.">
        <title>The Global Catalogue of Microorganisms (GCM) 10K type strain sequencing project: providing services to taxonomists for standard genome sequencing and annotation.</title>
        <authorList>
            <consortium name="The Broad Institute Genomics Platform"/>
            <consortium name="The Broad Institute Genome Sequencing Center for Infectious Disease"/>
            <person name="Wu L."/>
            <person name="Ma J."/>
        </authorList>
    </citation>
    <scope>NUCLEOTIDE SEQUENCE [LARGE SCALE GENOMIC DNA]</scope>
    <source>
        <strain evidence="1 2">JCM 10671</strain>
    </source>
</reference>
<evidence type="ECO:0000313" key="1">
    <source>
        <dbReference type="EMBL" id="GAA0614629.1"/>
    </source>
</evidence>
<dbReference type="Proteomes" id="UP001500957">
    <property type="component" value="Unassembled WGS sequence"/>
</dbReference>